<comment type="caution">
    <text evidence="1">The sequence shown here is derived from an EMBL/GenBank/DDBJ whole genome shotgun (WGS) entry which is preliminary data.</text>
</comment>
<accession>A0A7G2IRN3</accession>
<evidence type="ECO:0000313" key="1">
    <source>
        <dbReference type="EMBL" id="CDL39362.1"/>
    </source>
</evidence>
<proteinExistence type="predicted"/>
<name>A0A7G2IRN3_CITFR</name>
<dbReference type="Proteomes" id="UP000019194">
    <property type="component" value="Unassembled WGS sequence"/>
</dbReference>
<organism evidence="1 2">
    <name type="scientific">Citrobacter freundii</name>
    <dbReference type="NCBI Taxonomy" id="546"/>
    <lineage>
        <taxon>Bacteria</taxon>
        <taxon>Pseudomonadati</taxon>
        <taxon>Pseudomonadota</taxon>
        <taxon>Gammaproteobacteria</taxon>
        <taxon>Enterobacterales</taxon>
        <taxon>Enterobacteriaceae</taxon>
        <taxon>Citrobacter</taxon>
        <taxon>Citrobacter freundii complex</taxon>
    </lineage>
</organism>
<dbReference type="AlphaFoldDB" id="A0A7G2IRN3"/>
<evidence type="ECO:0000313" key="2">
    <source>
        <dbReference type="Proteomes" id="UP000019194"/>
    </source>
</evidence>
<sequence length="66" mass="7666">MISDTVEHHRLLAPIFLHNAQYGDLIEELYELPFMAGLFLMNLGFMQRDKQEESAAIRFSEPQLAK</sequence>
<protein>
    <submittedName>
        <fullName evidence="1">Membrane protein</fullName>
    </submittedName>
</protein>
<dbReference type="EMBL" id="CBWP010000057">
    <property type="protein sequence ID" value="CDL39362.1"/>
    <property type="molecule type" value="Genomic_DNA"/>
</dbReference>
<reference evidence="1 2" key="1">
    <citation type="submission" date="2013-10" db="EMBL/GenBank/DDBJ databases">
        <title>Antibiotic resistance diversity of beta-lactamase producers in the General Hospital Vienna.</title>
        <authorList>
            <person name="Barisic I."/>
            <person name="Mitteregger D."/>
            <person name="Hirschl A.M."/>
            <person name="Noehammer C."/>
            <person name="Wiesinger-Mayr H."/>
        </authorList>
    </citation>
    <scope>NUCLEOTIDE SEQUENCE [LARGE SCALE GENOMIC DNA]</scope>
    <source>
        <strain evidence="1 2">ISC11</strain>
    </source>
</reference>